<proteinExistence type="predicted"/>
<dbReference type="OrthoDB" id="7575602at2"/>
<evidence type="ECO:0000313" key="1">
    <source>
        <dbReference type="EMBL" id="APR55330.1"/>
    </source>
</evidence>
<dbReference type="KEGG" id="skr:BRX40_22275"/>
<accession>A0A1L6JIK6</accession>
<reference evidence="2 4" key="3">
    <citation type="submission" date="2018-07" db="EMBL/GenBank/DDBJ databases">
        <title>Genomic and Epidemiologic Investigation of an Indolent Hospital Outbreak.</title>
        <authorList>
            <person name="Johnson R.C."/>
            <person name="Deming C."/>
            <person name="Conlan S."/>
            <person name="Zellmer C.J."/>
            <person name="Michelin A.V."/>
            <person name="Lee-Lin S."/>
            <person name="Thomas P.J."/>
            <person name="Park M."/>
            <person name="Weingarten R.A."/>
            <person name="Less J."/>
            <person name="Dekker J.P."/>
            <person name="Frank K.M."/>
            <person name="Musser K.A."/>
            <person name="Mcquiston J.R."/>
            <person name="Henderson D.K."/>
            <person name="Lau A.F."/>
            <person name="Palmore T.N."/>
            <person name="Segre J.A."/>
        </authorList>
    </citation>
    <scope>NUCLEOTIDE SEQUENCE [LARGE SCALE GENOMIC DNA]</scope>
    <source>
        <strain evidence="2 4">SK-NIH.Env10_0317</strain>
    </source>
</reference>
<dbReference type="RefSeq" id="WP_075153417.1">
    <property type="nucleotide sequence ID" value="NZ_CP018821.1"/>
</dbReference>
<protein>
    <submittedName>
        <fullName evidence="1">Uncharacterized protein</fullName>
    </submittedName>
</protein>
<keyword evidence="1" id="KW-0614">Plasmid</keyword>
<dbReference type="EMBL" id="QQWO01000019">
    <property type="protein sequence ID" value="RSV00102.1"/>
    <property type="molecule type" value="Genomic_DNA"/>
</dbReference>
<evidence type="ECO:0000313" key="3">
    <source>
        <dbReference type="Proteomes" id="UP000185161"/>
    </source>
</evidence>
<dbReference type="EMBL" id="CP018821">
    <property type="protein sequence ID" value="APR55330.1"/>
    <property type="molecule type" value="Genomic_DNA"/>
</dbReference>
<name>A0A1L6JIK6_9SPHN</name>
<reference evidence="1" key="1">
    <citation type="submission" date="2016-12" db="EMBL/GenBank/DDBJ databases">
        <title>Whole genome sequencing of Sphingomonas koreensis.</title>
        <authorList>
            <person name="Conlan S."/>
            <person name="Thomas P.J."/>
            <person name="Mullikin J."/>
            <person name="Palmore T.N."/>
            <person name="Frank K.M."/>
            <person name="Segre J.A."/>
        </authorList>
    </citation>
    <scope>NUCLEOTIDE SEQUENCE</scope>
    <source>
        <strain evidence="1">ABOJV</strain>
        <plasmid evidence="1">tig00000001</plasmid>
    </source>
</reference>
<gene>
    <name evidence="1" type="ORF">BRX40_22275</name>
    <name evidence="2" type="ORF">CA257_18345</name>
</gene>
<evidence type="ECO:0000313" key="2">
    <source>
        <dbReference type="EMBL" id="RSV00102.1"/>
    </source>
</evidence>
<dbReference type="AlphaFoldDB" id="A0A1L6JIK6"/>
<evidence type="ECO:0000313" key="4">
    <source>
        <dbReference type="Proteomes" id="UP000286681"/>
    </source>
</evidence>
<sequence length="79" mass="8944">MSVVVLMIEHLGKVFLSTHPNHAIAWSTLLSYVNGTWAERFPDRPPPENEEERVAMFFVGEGDEYVIAEADVETDTTLH</sequence>
<reference evidence="3" key="2">
    <citation type="submission" date="2016-12" db="EMBL/GenBank/DDBJ databases">
        <title>Whole genome sequencing of Sphingomonas sp. ABOJV.</title>
        <authorList>
            <person name="Conlan S."/>
            <person name="Thomas P.J."/>
            <person name="Mullikin J."/>
            <person name="Palmore T.N."/>
            <person name="Frank K.M."/>
            <person name="Segre J.A."/>
        </authorList>
    </citation>
    <scope>NUCLEOTIDE SEQUENCE [LARGE SCALE GENOMIC DNA]</scope>
    <source>
        <strain evidence="3">ABOJV</strain>
        <plasmid evidence="3">Plasmid tig00000001</plasmid>
    </source>
</reference>
<dbReference type="Proteomes" id="UP000185161">
    <property type="component" value="Plasmid tig00000001"/>
</dbReference>
<dbReference type="Proteomes" id="UP000286681">
    <property type="component" value="Unassembled WGS sequence"/>
</dbReference>
<geneLocation type="plasmid" evidence="1 3">
    <name>tig00000001</name>
</geneLocation>
<organism evidence="1 3">
    <name type="scientific">Sphingomonas koreensis</name>
    <dbReference type="NCBI Taxonomy" id="93064"/>
    <lineage>
        <taxon>Bacteria</taxon>
        <taxon>Pseudomonadati</taxon>
        <taxon>Pseudomonadota</taxon>
        <taxon>Alphaproteobacteria</taxon>
        <taxon>Sphingomonadales</taxon>
        <taxon>Sphingomonadaceae</taxon>
        <taxon>Sphingomonas</taxon>
    </lineage>
</organism>
<keyword evidence="3" id="KW-1185">Reference proteome</keyword>
<dbReference type="GeneID" id="44135297"/>